<dbReference type="EMBL" id="BOVJ01000059">
    <property type="protein sequence ID" value="GIQ63268.1"/>
    <property type="molecule type" value="Genomic_DNA"/>
</dbReference>
<proteinExistence type="predicted"/>
<comment type="caution">
    <text evidence="2">The sequence shown here is derived from an EMBL/GenBank/DDBJ whole genome shotgun (WGS) entry which is preliminary data.</text>
</comment>
<gene>
    <name evidence="2" type="ORF">PACILC2_18360</name>
</gene>
<name>A0ABQ4N4Z0_9BACL</name>
<dbReference type="Pfam" id="PF13367">
    <property type="entry name" value="PrsW-protease"/>
    <property type="match status" value="1"/>
</dbReference>
<organism evidence="2 3">
    <name type="scientific">Paenibacillus cisolokensis</name>
    <dbReference type="NCBI Taxonomy" id="1658519"/>
    <lineage>
        <taxon>Bacteria</taxon>
        <taxon>Bacillati</taxon>
        <taxon>Bacillota</taxon>
        <taxon>Bacilli</taxon>
        <taxon>Bacillales</taxon>
        <taxon>Paenibacillaceae</taxon>
        <taxon>Paenibacillus</taxon>
    </lineage>
</organism>
<keyword evidence="1" id="KW-0812">Transmembrane</keyword>
<keyword evidence="1" id="KW-0472">Membrane</keyword>
<dbReference type="Proteomes" id="UP000680304">
    <property type="component" value="Unassembled WGS sequence"/>
</dbReference>
<evidence type="ECO:0000313" key="3">
    <source>
        <dbReference type="Proteomes" id="UP000680304"/>
    </source>
</evidence>
<accession>A0ABQ4N4Z0</accession>
<sequence>MANLLLLFLAGAWLTVPINTVIVNAITALFGGEARDIWSTAVVTPIMEEMMKLLPLGVFLFLSRRASTLSLADYALIGGATGAGFQWMEETVRRFVSGMFPYGMTLLDGQVLHWELYDWFPGYFESSFLPDKMSSGHAVLTALIALGAGFAIRFRKRLTYAVFCSRSSCSYGPFSITRCGTATIKRRAGWNAFTNGSAADTGPNRFFC</sequence>
<keyword evidence="3" id="KW-1185">Reference proteome</keyword>
<dbReference type="RefSeq" id="WP_213528501.1">
    <property type="nucleotide sequence ID" value="NZ_BOVJ01000059.1"/>
</dbReference>
<keyword evidence="1" id="KW-1133">Transmembrane helix</keyword>
<evidence type="ECO:0008006" key="4">
    <source>
        <dbReference type="Google" id="ProtNLM"/>
    </source>
</evidence>
<evidence type="ECO:0000313" key="2">
    <source>
        <dbReference type="EMBL" id="GIQ63268.1"/>
    </source>
</evidence>
<reference evidence="2 3" key="1">
    <citation type="submission" date="2021-04" db="EMBL/GenBank/DDBJ databases">
        <title>Draft genome sequence of Paenibacillus cisolokensis, LC2-13A.</title>
        <authorList>
            <person name="Uke A."/>
            <person name="Chhe C."/>
            <person name="Baramee S."/>
            <person name="Kosugi A."/>
        </authorList>
    </citation>
    <scope>NUCLEOTIDE SEQUENCE [LARGE SCALE GENOMIC DNA]</scope>
    <source>
        <strain evidence="2 3">LC2-13A</strain>
    </source>
</reference>
<feature type="transmembrane region" description="Helical" evidence="1">
    <location>
        <begin position="134"/>
        <end position="152"/>
    </location>
</feature>
<dbReference type="InterPro" id="IPR026898">
    <property type="entry name" value="PrsW"/>
</dbReference>
<protein>
    <recommendedName>
        <fullName evidence="4">Phosphatidic acid phosphatase type 2/haloperoxidase domain-containing protein</fullName>
    </recommendedName>
</protein>
<evidence type="ECO:0000256" key="1">
    <source>
        <dbReference type="SAM" id="Phobius"/>
    </source>
</evidence>
<feature type="transmembrane region" description="Helical" evidence="1">
    <location>
        <begin position="95"/>
        <end position="114"/>
    </location>
</feature>